<organism evidence="6 7">
    <name type="scientific">Propioniciclava flava</name>
    <dbReference type="NCBI Taxonomy" id="2072026"/>
    <lineage>
        <taxon>Bacteria</taxon>
        <taxon>Bacillati</taxon>
        <taxon>Actinomycetota</taxon>
        <taxon>Actinomycetes</taxon>
        <taxon>Propionibacteriales</taxon>
        <taxon>Propionibacteriaceae</taxon>
        <taxon>Propioniciclava</taxon>
    </lineage>
</organism>
<dbReference type="InterPro" id="IPR006439">
    <property type="entry name" value="HAD-SF_hydro_IA"/>
</dbReference>
<dbReference type="PANTHER" id="PTHR46470">
    <property type="entry name" value="N-ACYLNEURAMINATE-9-PHOSPHATASE"/>
    <property type="match status" value="1"/>
</dbReference>
<dbReference type="NCBIfam" id="TIGR01549">
    <property type="entry name" value="HAD-SF-IA-v1"/>
    <property type="match status" value="1"/>
</dbReference>
<gene>
    <name evidence="6" type="ORF">C1706_05430</name>
</gene>
<keyword evidence="4" id="KW-0460">Magnesium</keyword>
<dbReference type="SFLD" id="SFLDS00003">
    <property type="entry name" value="Haloacid_Dehalogenase"/>
    <property type="match status" value="1"/>
</dbReference>
<dbReference type="GO" id="GO:0044281">
    <property type="term" value="P:small molecule metabolic process"/>
    <property type="evidence" value="ECO:0007669"/>
    <property type="project" value="UniProtKB-ARBA"/>
</dbReference>
<feature type="compositionally biased region" description="Basic residues" evidence="5">
    <location>
        <begin position="269"/>
        <end position="292"/>
    </location>
</feature>
<protein>
    <recommendedName>
        <fullName evidence="8">HAD family hydrolase</fullName>
    </recommendedName>
</protein>
<dbReference type="OrthoDB" id="3680851at2"/>
<dbReference type="Proteomes" id="UP000290624">
    <property type="component" value="Unassembled WGS sequence"/>
</dbReference>
<dbReference type="PANTHER" id="PTHR46470:SF2">
    <property type="entry name" value="GLYCERALDEHYDE 3-PHOSPHATE PHOSPHATASE"/>
    <property type="match status" value="1"/>
</dbReference>
<name>A0A4Q2EJG5_9ACTN</name>
<dbReference type="EMBL" id="PPCV01000003">
    <property type="protein sequence ID" value="RXW32604.1"/>
    <property type="molecule type" value="Genomic_DNA"/>
</dbReference>
<sequence>MPLLLLDLDNTLVDRAAAVRAWAADYLAERRADPSLLEAVVAADGDGLRPKPDVAADLTALLHLSAAESAEIIVTLRAGVIQHLRLVADAEAALALARDHGWTPFIVTNSQERQQERKIASLGLHTQVAGWVISEAVGIAKPDPRIFALAAEASGQSLADAWMVGDSAEADIVGAHAAGLRSAYLLRGGARGRRLFPLRRCWPPRSPRRWRRPWPGGERAASCMTWVSLFPYPGGLTGVSSDAGDSPRRLPPIPTRGHHADTHAGCIRPLRRHRRRRSSRRRTSGCRGPCRR</sequence>
<evidence type="ECO:0000256" key="2">
    <source>
        <dbReference type="ARBA" id="ARBA00022723"/>
    </source>
</evidence>
<dbReference type="Gene3D" id="1.10.150.520">
    <property type="match status" value="1"/>
</dbReference>
<dbReference type="Gene3D" id="3.40.50.1000">
    <property type="entry name" value="HAD superfamily/HAD-like"/>
    <property type="match status" value="1"/>
</dbReference>
<accession>A0A4Q2EJG5</accession>
<comment type="cofactor">
    <cofactor evidence="1">
        <name>Mg(2+)</name>
        <dbReference type="ChEBI" id="CHEBI:18420"/>
    </cofactor>
</comment>
<feature type="region of interest" description="Disordered" evidence="5">
    <location>
        <begin position="240"/>
        <end position="292"/>
    </location>
</feature>
<evidence type="ECO:0000313" key="7">
    <source>
        <dbReference type="Proteomes" id="UP000290624"/>
    </source>
</evidence>
<dbReference type="AlphaFoldDB" id="A0A4Q2EJG5"/>
<evidence type="ECO:0008006" key="8">
    <source>
        <dbReference type="Google" id="ProtNLM"/>
    </source>
</evidence>
<evidence type="ECO:0000313" key="6">
    <source>
        <dbReference type="EMBL" id="RXW32604.1"/>
    </source>
</evidence>
<dbReference type="SFLD" id="SFLDG01129">
    <property type="entry name" value="C1.5:_HAD__Beta-PGM__Phosphata"/>
    <property type="match status" value="1"/>
</dbReference>
<dbReference type="InterPro" id="IPR036412">
    <property type="entry name" value="HAD-like_sf"/>
</dbReference>
<comment type="caution">
    <text evidence="6">The sequence shown here is derived from an EMBL/GenBank/DDBJ whole genome shotgun (WGS) entry which is preliminary data.</text>
</comment>
<dbReference type="InterPro" id="IPR051400">
    <property type="entry name" value="HAD-like_hydrolase"/>
</dbReference>
<dbReference type="GO" id="GO:0016791">
    <property type="term" value="F:phosphatase activity"/>
    <property type="evidence" value="ECO:0007669"/>
    <property type="project" value="TreeGrafter"/>
</dbReference>
<dbReference type="GO" id="GO:0046872">
    <property type="term" value="F:metal ion binding"/>
    <property type="evidence" value="ECO:0007669"/>
    <property type="project" value="UniProtKB-KW"/>
</dbReference>
<keyword evidence="7" id="KW-1185">Reference proteome</keyword>
<keyword evidence="3" id="KW-0378">Hydrolase</keyword>
<keyword evidence="2" id="KW-0479">Metal-binding</keyword>
<dbReference type="SUPFAM" id="SSF56784">
    <property type="entry name" value="HAD-like"/>
    <property type="match status" value="1"/>
</dbReference>
<dbReference type="Pfam" id="PF00702">
    <property type="entry name" value="Hydrolase"/>
    <property type="match status" value="1"/>
</dbReference>
<evidence type="ECO:0000256" key="5">
    <source>
        <dbReference type="SAM" id="MobiDB-lite"/>
    </source>
</evidence>
<evidence type="ECO:0000256" key="4">
    <source>
        <dbReference type="ARBA" id="ARBA00022842"/>
    </source>
</evidence>
<dbReference type="InterPro" id="IPR023214">
    <property type="entry name" value="HAD_sf"/>
</dbReference>
<dbReference type="RefSeq" id="WP_129458213.1">
    <property type="nucleotide sequence ID" value="NZ_PPCV01000003.1"/>
</dbReference>
<reference evidence="6 7" key="1">
    <citation type="submission" date="2018-01" db="EMBL/GenBank/DDBJ databases">
        <title>Lactibacter flavus gen. nov., sp. nov., a novel bacterium of the family Propionibacteriaceae isolated from raw milk and dairy products.</title>
        <authorList>
            <person name="Wenning M."/>
            <person name="Breitenwieser F."/>
            <person name="Huptas C."/>
            <person name="von Neubeck M."/>
            <person name="Busse H.-J."/>
            <person name="Scherer S."/>
        </authorList>
    </citation>
    <scope>NUCLEOTIDE SEQUENCE [LARGE SCALE GENOMIC DNA]</scope>
    <source>
        <strain evidence="6 7">VG341</strain>
    </source>
</reference>
<proteinExistence type="predicted"/>
<evidence type="ECO:0000256" key="1">
    <source>
        <dbReference type="ARBA" id="ARBA00001946"/>
    </source>
</evidence>
<evidence type="ECO:0000256" key="3">
    <source>
        <dbReference type="ARBA" id="ARBA00022801"/>
    </source>
</evidence>